<evidence type="ECO:0000256" key="1">
    <source>
        <dbReference type="SAM" id="Phobius"/>
    </source>
</evidence>
<comment type="caution">
    <text evidence="2">The sequence shown here is derived from an EMBL/GenBank/DDBJ whole genome shotgun (WGS) entry which is preliminary data.</text>
</comment>
<keyword evidence="1" id="KW-0812">Transmembrane</keyword>
<organism evidence="2 3">
    <name type="scientific">Brachionus plicatilis</name>
    <name type="common">Marine rotifer</name>
    <name type="synonym">Brachionus muelleri</name>
    <dbReference type="NCBI Taxonomy" id="10195"/>
    <lineage>
        <taxon>Eukaryota</taxon>
        <taxon>Metazoa</taxon>
        <taxon>Spiralia</taxon>
        <taxon>Gnathifera</taxon>
        <taxon>Rotifera</taxon>
        <taxon>Eurotatoria</taxon>
        <taxon>Monogononta</taxon>
        <taxon>Pseudotrocha</taxon>
        <taxon>Ploima</taxon>
        <taxon>Brachionidae</taxon>
        <taxon>Brachionus</taxon>
    </lineage>
</organism>
<keyword evidence="3" id="KW-1185">Reference proteome</keyword>
<keyword evidence="1" id="KW-1133">Transmembrane helix</keyword>
<evidence type="ECO:0000313" key="2">
    <source>
        <dbReference type="EMBL" id="RMZ99354.1"/>
    </source>
</evidence>
<keyword evidence="1" id="KW-0472">Membrane</keyword>
<feature type="transmembrane region" description="Helical" evidence="1">
    <location>
        <begin position="6"/>
        <end position="27"/>
    </location>
</feature>
<dbReference type="AlphaFoldDB" id="A0A3M7PKT2"/>
<dbReference type="Proteomes" id="UP000276133">
    <property type="component" value="Unassembled WGS sequence"/>
</dbReference>
<dbReference type="EMBL" id="REGN01010258">
    <property type="protein sequence ID" value="RMZ99354.1"/>
    <property type="molecule type" value="Genomic_DNA"/>
</dbReference>
<gene>
    <name evidence="2" type="ORF">BpHYR1_028924</name>
</gene>
<name>A0A3M7PKT2_BRAPC</name>
<accession>A0A3M7PKT2</accession>
<evidence type="ECO:0000313" key="3">
    <source>
        <dbReference type="Proteomes" id="UP000276133"/>
    </source>
</evidence>
<reference evidence="2 3" key="1">
    <citation type="journal article" date="2018" name="Sci. Rep.">
        <title>Genomic signatures of local adaptation to the degree of environmental predictability in rotifers.</title>
        <authorList>
            <person name="Franch-Gras L."/>
            <person name="Hahn C."/>
            <person name="Garcia-Roger E.M."/>
            <person name="Carmona M.J."/>
            <person name="Serra M."/>
            <person name="Gomez A."/>
        </authorList>
    </citation>
    <scope>NUCLEOTIDE SEQUENCE [LARGE SCALE GENOMIC DNA]</scope>
    <source>
        <strain evidence="2">HYR1</strain>
    </source>
</reference>
<protein>
    <submittedName>
        <fullName evidence="2">Uncharacterized protein</fullName>
    </submittedName>
</protein>
<proteinExistence type="predicted"/>
<sequence length="73" mass="9070">MVNLILWYWVLLKWIMVNWILLYWVMLKWIMVKGFLSLTLPKRLLIRRFQKANFTLHPKILKYLCNCHHNSLI</sequence>